<feature type="region of interest" description="Disordered" evidence="1">
    <location>
        <begin position="81"/>
        <end position="128"/>
    </location>
</feature>
<dbReference type="RefSeq" id="XP_015042130.2">
    <property type="nucleotide sequence ID" value="XM_015186644.2"/>
</dbReference>
<dbReference type="ExpressionAtlas" id="A0A6I8VIK6">
    <property type="expression patterns" value="baseline"/>
</dbReference>
<proteinExistence type="predicted"/>
<name>A0A6I8VIK6_DROPS</name>
<organism evidence="2 3">
    <name type="scientific">Drosophila pseudoobscura pseudoobscura</name>
    <name type="common">Fruit fly</name>
    <dbReference type="NCBI Taxonomy" id="46245"/>
    <lineage>
        <taxon>Eukaryota</taxon>
        <taxon>Metazoa</taxon>
        <taxon>Ecdysozoa</taxon>
        <taxon>Arthropoda</taxon>
        <taxon>Hexapoda</taxon>
        <taxon>Insecta</taxon>
        <taxon>Pterygota</taxon>
        <taxon>Neoptera</taxon>
        <taxon>Endopterygota</taxon>
        <taxon>Diptera</taxon>
        <taxon>Brachycera</taxon>
        <taxon>Muscomorpha</taxon>
        <taxon>Ephydroidea</taxon>
        <taxon>Drosophilidae</taxon>
        <taxon>Drosophila</taxon>
        <taxon>Sophophora</taxon>
    </lineage>
</organism>
<evidence type="ECO:0000313" key="2">
    <source>
        <dbReference type="Proteomes" id="UP000001819"/>
    </source>
</evidence>
<keyword evidence="2" id="KW-1185">Reference proteome</keyword>
<accession>A0A6I8VIK6</accession>
<dbReference type="Proteomes" id="UP000001819">
    <property type="component" value="Chromosome X"/>
</dbReference>
<reference evidence="3" key="1">
    <citation type="submission" date="2025-08" db="UniProtKB">
        <authorList>
            <consortium name="RefSeq"/>
        </authorList>
    </citation>
    <scope>IDENTIFICATION</scope>
    <source>
        <strain evidence="3">MV-25-SWS-2005</strain>
        <tissue evidence="3">Whole body</tissue>
    </source>
</reference>
<evidence type="ECO:0000313" key="3">
    <source>
        <dbReference type="RefSeq" id="XP_015042130.2"/>
    </source>
</evidence>
<gene>
    <name evidence="3" type="primary">LOC6901797</name>
</gene>
<dbReference type="AlphaFoldDB" id="A0A6I8VIK6"/>
<sequence length="156" mass="17747">MNKVVISEMDDFESVTCRRRSDDLKVYESKTRVILPAPDKRSESVKTLVNIVVENSNNMSPKKQKPRFTWHCTSHGTYQRKLVNDDETLETEPTVGPPQGLASKDQEEELLQNATKSEKGTALSPKKSTSKLLKSFKNYVKENLMFQSCANQTFTD</sequence>
<evidence type="ECO:0000256" key="1">
    <source>
        <dbReference type="SAM" id="MobiDB-lite"/>
    </source>
</evidence>
<protein>
    <submittedName>
        <fullName evidence="3">Uncharacterized protein isoform X2</fullName>
    </submittedName>
</protein>